<proteinExistence type="predicted"/>
<organism evidence="1 2">
    <name type="scientific">Streptomyces puniciscabiei</name>
    <dbReference type="NCBI Taxonomy" id="164348"/>
    <lineage>
        <taxon>Bacteria</taxon>
        <taxon>Bacillati</taxon>
        <taxon>Actinomycetota</taxon>
        <taxon>Actinomycetes</taxon>
        <taxon>Kitasatosporales</taxon>
        <taxon>Streptomycetaceae</taxon>
        <taxon>Streptomyces</taxon>
    </lineage>
</organism>
<dbReference type="AlphaFoldDB" id="A0A542UH77"/>
<gene>
    <name evidence="1" type="ORF">FB563_3439</name>
</gene>
<dbReference type="EMBL" id="VFNX01000001">
    <property type="protein sequence ID" value="TQK98413.1"/>
    <property type="molecule type" value="Genomic_DNA"/>
</dbReference>
<protein>
    <submittedName>
        <fullName evidence="1">Uncharacterized protein</fullName>
    </submittedName>
</protein>
<name>A0A542UH77_9ACTN</name>
<comment type="caution">
    <text evidence="1">The sequence shown here is derived from an EMBL/GenBank/DDBJ whole genome shotgun (WGS) entry which is preliminary data.</text>
</comment>
<keyword evidence="2" id="KW-1185">Reference proteome</keyword>
<accession>A0A542UH77</accession>
<reference evidence="1 2" key="1">
    <citation type="submission" date="2019-06" db="EMBL/GenBank/DDBJ databases">
        <title>Sequencing the genomes of 1000 actinobacteria strains.</title>
        <authorList>
            <person name="Klenk H.-P."/>
        </authorList>
    </citation>
    <scope>NUCLEOTIDE SEQUENCE [LARGE SCALE GENOMIC DNA]</scope>
    <source>
        <strain evidence="1 2">DSM 41929</strain>
    </source>
</reference>
<dbReference type="Proteomes" id="UP000318103">
    <property type="component" value="Unassembled WGS sequence"/>
</dbReference>
<evidence type="ECO:0000313" key="1">
    <source>
        <dbReference type="EMBL" id="TQK98413.1"/>
    </source>
</evidence>
<evidence type="ECO:0000313" key="2">
    <source>
        <dbReference type="Proteomes" id="UP000318103"/>
    </source>
</evidence>
<sequence>MQLCGGPDDTLTGICGNCWSRSREVRPTDRRVQEEGEVGEDVLQDQKDVAGARLGFRGVSAPEEALYRRLLNEVRDDGGARCVQPREEDLADRLVELGLAVRSGVGGLRAAGPARAVDQLIDRRLNRHREELEQTVQAHGVVESLVTEMASLPTSSDDAQPVKQLEGLTAVREAIDELTFFARSEKLTVNPVGVLASESIEMSRPLDLRGARRSGSSSL</sequence>